<dbReference type="Pfam" id="PF05193">
    <property type="entry name" value="Peptidase_M16_C"/>
    <property type="match status" value="1"/>
</dbReference>
<dbReference type="PANTHER" id="PTHR11851:SF49">
    <property type="entry name" value="MITOCHONDRIAL-PROCESSING PEPTIDASE SUBUNIT ALPHA"/>
    <property type="match status" value="1"/>
</dbReference>
<feature type="domain" description="Peptidase M16 C-terminal" evidence="4">
    <location>
        <begin position="166"/>
        <end position="337"/>
    </location>
</feature>
<name>A0A556PS50_9BACI</name>
<protein>
    <submittedName>
        <fullName evidence="5">Insulinase family protein</fullName>
    </submittedName>
</protein>
<comment type="caution">
    <text evidence="5">The sequence shown here is derived from an EMBL/GenBank/DDBJ whole genome shotgun (WGS) entry which is preliminary data.</text>
</comment>
<dbReference type="EMBL" id="VMHE01000002">
    <property type="protein sequence ID" value="TSJ67199.1"/>
    <property type="molecule type" value="Genomic_DNA"/>
</dbReference>
<dbReference type="FunFam" id="3.30.830.10:FF:000008">
    <property type="entry name" value="Mitochondrial-processing peptidase subunit beta"/>
    <property type="match status" value="1"/>
</dbReference>
<evidence type="ECO:0000256" key="2">
    <source>
        <dbReference type="RuleBase" id="RU004447"/>
    </source>
</evidence>
<dbReference type="PROSITE" id="PS00143">
    <property type="entry name" value="INSULINASE"/>
    <property type="match status" value="1"/>
</dbReference>
<organism evidence="5 6">
    <name type="scientific">Allobacillus salarius</name>
    <dbReference type="NCBI Taxonomy" id="1955272"/>
    <lineage>
        <taxon>Bacteria</taxon>
        <taxon>Bacillati</taxon>
        <taxon>Bacillota</taxon>
        <taxon>Bacilli</taxon>
        <taxon>Bacillales</taxon>
        <taxon>Bacillaceae</taxon>
        <taxon>Allobacillus</taxon>
    </lineage>
</organism>
<dbReference type="RefSeq" id="WP_144087789.1">
    <property type="nucleotide sequence ID" value="NZ_VMHE01000002.1"/>
</dbReference>
<dbReference type="PANTHER" id="PTHR11851">
    <property type="entry name" value="METALLOPROTEASE"/>
    <property type="match status" value="1"/>
</dbReference>
<feature type="domain" description="Peptidase M16 N-terminal" evidence="3">
    <location>
        <begin position="12"/>
        <end position="160"/>
    </location>
</feature>
<dbReference type="InterPro" id="IPR011765">
    <property type="entry name" value="Pept_M16_N"/>
</dbReference>
<dbReference type="Gene3D" id="3.30.830.10">
    <property type="entry name" value="Metalloenzyme, LuxS/M16 peptidase-like"/>
    <property type="match status" value="2"/>
</dbReference>
<comment type="similarity">
    <text evidence="1 2">Belongs to the peptidase M16 family.</text>
</comment>
<dbReference type="InterPro" id="IPR050361">
    <property type="entry name" value="MPP/UQCRC_Complex"/>
</dbReference>
<dbReference type="SUPFAM" id="SSF63411">
    <property type="entry name" value="LuxS/MPP-like metallohydrolase"/>
    <property type="match status" value="2"/>
</dbReference>
<proteinExistence type="inferred from homology"/>
<dbReference type="Pfam" id="PF00675">
    <property type="entry name" value="Peptidase_M16"/>
    <property type="match status" value="1"/>
</dbReference>
<dbReference type="OrthoDB" id="9811314at2"/>
<evidence type="ECO:0000313" key="5">
    <source>
        <dbReference type="EMBL" id="TSJ67199.1"/>
    </source>
</evidence>
<dbReference type="GO" id="GO:0006508">
    <property type="term" value="P:proteolysis"/>
    <property type="evidence" value="ECO:0007669"/>
    <property type="project" value="InterPro"/>
</dbReference>
<evidence type="ECO:0000256" key="1">
    <source>
        <dbReference type="ARBA" id="ARBA00007261"/>
    </source>
</evidence>
<dbReference type="InterPro" id="IPR001431">
    <property type="entry name" value="Pept_M16_Zn_BS"/>
</dbReference>
<dbReference type="Proteomes" id="UP000316425">
    <property type="component" value="Unassembled WGS sequence"/>
</dbReference>
<evidence type="ECO:0000313" key="6">
    <source>
        <dbReference type="Proteomes" id="UP000316425"/>
    </source>
</evidence>
<dbReference type="GO" id="GO:0004222">
    <property type="term" value="F:metalloendopeptidase activity"/>
    <property type="evidence" value="ECO:0007669"/>
    <property type="project" value="InterPro"/>
</dbReference>
<sequence>MVVKDKLANGARIITETLPESRSVSIGIWILAGSRNETFEKQGISHLIEHMMFKGTEKRTAKEIAEAFDSIGGDVNAFTSKEYTCIFATVLDEHANYAWEVLADMFLHSTFAEEELEREKKVITEEIDMIEDTPDDVIHDYLHESTFKNHPLEQSILGTKDSVLHISREDLLAYREKYYTAERVVVSVAGNLSTSLSENISNSLTELKKGPTIEGTFYSTFHPANTIVEKPSHQSHFCLGYPGLSIKDERLYSLSIIENVLGGSMSSRLFQQVREERGLAYSIFSYHSTFMDNGLTVIYGGTNPDQLDEMEEIIQSIVHDFTKTGITEREMRQTKEQIKGQLILGLEHSSSRMQKNGRMELLDLPYQTPEDMVQKIEQVSLIDVNSLAEQLLNNEPSRALIQPSDV</sequence>
<dbReference type="AlphaFoldDB" id="A0A556PS50"/>
<keyword evidence="6" id="KW-1185">Reference proteome</keyword>
<evidence type="ECO:0000259" key="3">
    <source>
        <dbReference type="Pfam" id="PF00675"/>
    </source>
</evidence>
<reference evidence="5 6" key="1">
    <citation type="submission" date="2019-07" db="EMBL/GenBank/DDBJ databases">
        <title>Allobacillus sp. nov. SKP isolated from shrimp paste of Euphausiacea.</title>
        <authorList>
            <person name="Kanchanasin P."/>
            <person name="Tanasupawat S."/>
            <person name="Shi W."/>
            <person name="Wu L."/>
            <person name="Ma J."/>
        </authorList>
    </citation>
    <scope>NUCLEOTIDE SEQUENCE [LARGE SCALE GENOMIC DNA]</scope>
    <source>
        <strain evidence="5 6">SKP4-8</strain>
    </source>
</reference>
<dbReference type="GO" id="GO:0046872">
    <property type="term" value="F:metal ion binding"/>
    <property type="evidence" value="ECO:0007669"/>
    <property type="project" value="InterPro"/>
</dbReference>
<dbReference type="InterPro" id="IPR011249">
    <property type="entry name" value="Metalloenz_LuxS/M16"/>
</dbReference>
<gene>
    <name evidence="5" type="ORF">FPQ13_02780</name>
</gene>
<evidence type="ECO:0000259" key="4">
    <source>
        <dbReference type="Pfam" id="PF05193"/>
    </source>
</evidence>
<accession>A0A556PS50</accession>
<dbReference type="InterPro" id="IPR007863">
    <property type="entry name" value="Peptidase_M16_C"/>
</dbReference>